<dbReference type="EMBL" id="CP014691">
    <property type="protein sequence ID" value="AQS88604.1"/>
    <property type="molecule type" value="Genomic_DNA"/>
</dbReference>
<reference evidence="1 2" key="1">
    <citation type="submission" date="2016-03" db="EMBL/GenBank/DDBJ databases">
        <title>Acetic acid bacteria sequencing.</title>
        <authorList>
            <person name="Brandt J."/>
            <person name="Jakob F."/>
            <person name="Vogel R.F."/>
        </authorList>
    </citation>
    <scope>NUCLEOTIDE SEQUENCE [LARGE SCALE GENOMIC DNA]</scope>
    <source>
        <strain evidence="1 2">NBRC 101099</strain>
    </source>
</reference>
<dbReference type="KEGG" id="nch:A0U93_12415"/>
<keyword evidence="2" id="KW-1185">Reference proteome</keyword>
<protein>
    <submittedName>
        <fullName evidence="1">Uncharacterized protein</fullName>
    </submittedName>
</protein>
<dbReference type="AlphaFoldDB" id="A0A1U9KRU0"/>
<organism evidence="1 2">
    <name type="scientific">Neoasaia chiangmaiensis</name>
    <dbReference type="NCBI Taxonomy" id="320497"/>
    <lineage>
        <taxon>Bacteria</taxon>
        <taxon>Pseudomonadati</taxon>
        <taxon>Pseudomonadota</taxon>
        <taxon>Alphaproteobacteria</taxon>
        <taxon>Acetobacterales</taxon>
        <taxon>Acetobacteraceae</taxon>
        <taxon>Neoasaia</taxon>
    </lineage>
</organism>
<proteinExistence type="predicted"/>
<gene>
    <name evidence="1" type="ORF">A0U93_12415</name>
</gene>
<name>A0A1U9KRU0_9PROT</name>
<sequence length="85" mass="8940">MLTIRKENAAGLIDGRISMFSLTSAPLSFIDRFFTTFLSAGSKAGMTAGTASPPVTAPAIEKSVSTPSADIPDFIVRGRHIDLVV</sequence>
<dbReference type="Proteomes" id="UP000188604">
    <property type="component" value="Chromosome"/>
</dbReference>
<accession>A0A1U9KRU0</accession>
<evidence type="ECO:0000313" key="1">
    <source>
        <dbReference type="EMBL" id="AQS88604.1"/>
    </source>
</evidence>
<evidence type="ECO:0000313" key="2">
    <source>
        <dbReference type="Proteomes" id="UP000188604"/>
    </source>
</evidence>